<evidence type="ECO:0000256" key="1">
    <source>
        <dbReference type="ARBA" id="ARBA00022729"/>
    </source>
</evidence>
<reference evidence="2 3" key="1">
    <citation type="submission" date="2019-10" db="EMBL/GenBank/DDBJ databases">
        <title>The completed genome of Lactobacillus harbinensis M1.</title>
        <authorList>
            <person name="Zheng Y."/>
        </authorList>
    </citation>
    <scope>NUCLEOTIDE SEQUENCE [LARGE SCALE GENOMIC DNA]</scope>
    <source>
        <strain evidence="2 3">M1</strain>
    </source>
</reference>
<gene>
    <name evidence="2" type="ORF">D1010_12840</name>
</gene>
<proteinExistence type="predicted"/>
<dbReference type="Pfam" id="PF19258">
    <property type="entry name" value="KxYKxGKxW_sig"/>
    <property type="match status" value="1"/>
</dbReference>
<dbReference type="EMBL" id="CP045143">
    <property type="protein sequence ID" value="QFR24195.1"/>
    <property type="molecule type" value="Genomic_DNA"/>
</dbReference>
<dbReference type="RefSeq" id="WP_152261183.1">
    <property type="nucleotide sequence ID" value="NZ_CP045143.1"/>
</dbReference>
<dbReference type="InterPro" id="IPR022263">
    <property type="entry name" value="KxYKxGKxW"/>
</dbReference>
<dbReference type="KEGG" id="lhb:D1010_12840"/>
<protein>
    <submittedName>
        <fullName evidence="2">Uncharacterized protein</fullName>
    </submittedName>
</protein>
<sequence length="185" mass="20101">MFKLMRIRHLLFCYYATFQTAAQCRLYLFRVELSISLKGEVCNMEKKDHYRLYKSGKRWLAALVVTVAGGGVLTTAGPTVQAAGTDDAAKVTAAEPASWETQLAALKSAVAAGNWGNLTVNNQTVSAVLAGVTDEASFTVPGAKSPRRSSAIPWLASLPSLPTKQHSFKPNLPMRNMQVRQTPKC</sequence>
<dbReference type="AlphaFoldDB" id="A0A5P8M7L2"/>
<keyword evidence="1" id="KW-0732">Signal</keyword>
<dbReference type="Proteomes" id="UP000326779">
    <property type="component" value="Chromosome"/>
</dbReference>
<name>A0A5P8M7L2_9LACO</name>
<dbReference type="NCBIfam" id="TIGR03715">
    <property type="entry name" value="KxYKxGKxW"/>
    <property type="match status" value="1"/>
</dbReference>
<evidence type="ECO:0000313" key="3">
    <source>
        <dbReference type="Proteomes" id="UP000326779"/>
    </source>
</evidence>
<evidence type="ECO:0000313" key="2">
    <source>
        <dbReference type="EMBL" id="QFR24195.1"/>
    </source>
</evidence>
<accession>A0A5P8M7L2</accession>
<organism evidence="2 3">
    <name type="scientific">Schleiferilactobacillus harbinensis</name>
    <dbReference type="NCBI Taxonomy" id="304207"/>
    <lineage>
        <taxon>Bacteria</taxon>
        <taxon>Bacillati</taxon>
        <taxon>Bacillota</taxon>
        <taxon>Bacilli</taxon>
        <taxon>Lactobacillales</taxon>
        <taxon>Lactobacillaceae</taxon>
        <taxon>Schleiferilactobacillus</taxon>
    </lineage>
</organism>